<dbReference type="EMBL" id="JASPKY010000075">
    <property type="protein sequence ID" value="KAK9739418.1"/>
    <property type="molecule type" value="Genomic_DNA"/>
</dbReference>
<sequence length="134" mass="15731">MENQRMTKSRSHGQMMILKVLGSPEFRCLPNRSMGTLSSDYSLFETKKRFPKNGGPKNYQIPKSWPNDEIENTWTSRVSLSTEWFHENFVFRLESFLKPKKDSPKMENQRMTKSRSHGQMMKLKILGSPCFVVH</sequence>
<evidence type="ECO:0000313" key="1">
    <source>
        <dbReference type="EMBL" id="KAK9739418.1"/>
    </source>
</evidence>
<protein>
    <submittedName>
        <fullName evidence="1">Uncharacterized protein</fullName>
    </submittedName>
</protein>
<dbReference type="Proteomes" id="UP001458880">
    <property type="component" value="Unassembled WGS sequence"/>
</dbReference>
<accession>A0AAW1M166</accession>
<organism evidence="1 2">
    <name type="scientific">Popillia japonica</name>
    <name type="common">Japanese beetle</name>
    <dbReference type="NCBI Taxonomy" id="7064"/>
    <lineage>
        <taxon>Eukaryota</taxon>
        <taxon>Metazoa</taxon>
        <taxon>Ecdysozoa</taxon>
        <taxon>Arthropoda</taxon>
        <taxon>Hexapoda</taxon>
        <taxon>Insecta</taxon>
        <taxon>Pterygota</taxon>
        <taxon>Neoptera</taxon>
        <taxon>Endopterygota</taxon>
        <taxon>Coleoptera</taxon>
        <taxon>Polyphaga</taxon>
        <taxon>Scarabaeiformia</taxon>
        <taxon>Scarabaeidae</taxon>
        <taxon>Rutelinae</taxon>
        <taxon>Popillia</taxon>
    </lineage>
</organism>
<gene>
    <name evidence="1" type="ORF">QE152_g9035</name>
</gene>
<evidence type="ECO:0000313" key="2">
    <source>
        <dbReference type="Proteomes" id="UP001458880"/>
    </source>
</evidence>
<dbReference type="AlphaFoldDB" id="A0AAW1M166"/>
<keyword evidence="2" id="KW-1185">Reference proteome</keyword>
<comment type="caution">
    <text evidence="1">The sequence shown here is derived from an EMBL/GenBank/DDBJ whole genome shotgun (WGS) entry which is preliminary data.</text>
</comment>
<proteinExistence type="predicted"/>
<name>A0AAW1M166_POPJA</name>
<reference evidence="1 2" key="1">
    <citation type="journal article" date="2024" name="BMC Genomics">
        <title>De novo assembly and annotation of Popillia japonica's genome with initial clues to its potential as an invasive pest.</title>
        <authorList>
            <person name="Cucini C."/>
            <person name="Boschi S."/>
            <person name="Funari R."/>
            <person name="Cardaioli E."/>
            <person name="Iannotti N."/>
            <person name="Marturano G."/>
            <person name="Paoli F."/>
            <person name="Bruttini M."/>
            <person name="Carapelli A."/>
            <person name="Frati F."/>
            <person name="Nardi F."/>
        </authorList>
    </citation>
    <scope>NUCLEOTIDE SEQUENCE [LARGE SCALE GENOMIC DNA]</scope>
    <source>
        <strain evidence="1">DMR45628</strain>
    </source>
</reference>